<feature type="region of interest" description="Disordered" evidence="1">
    <location>
        <begin position="550"/>
        <end position="592"/>
    </location>
</feature>
<feature type="compositionally biased region" description="Polar residues" evidence="1">
    <location>
        <begin position="288"/>
        <end position="303"/>
    </location>
</feature>
<feature type="region of interest" description="Disordered" evidence="1">
    <location>
        <begin position="471"/>
        <end position="508"/>
    </location>
</feature>
<sequence length="592" mass="65922">MQRLVDKIVNEFQQNSDYIEIGALDGNGDSFQVYQGQIRTLAPFHFANVLRHPSCFYFFSASALPNVTSPDLEDSVVQRDICWLTDPAPPEVTSKSHNAVSVTWPFVCFCGINPPALIDSVQYILEISEGVDYKPGYFTRFISDVCAVDYRPVCSGVNINSTTVGGLQPARWYHLRLCIEYLGQRFQSESTTIHTSTWVPSPSAAPRVHVLPVRSSFDLQSEAPVRLEMQVTWNPAVANGCKIIKYQCQVQRFDAQGTVIEGTDAQAKREKLKRMPPLASPERDPVANQWTTSPGRNALQIHNSLVLADRSPTRGRSRRSTKPNSPTSRESSQGQLPQLFDHSLQQSSVQGRRYKWEILFENILTSVRTSSPTSEEAEWHIRVRAKNSEGWSDFSPVLKINKLSHPSLFLPPPPMYCFGACYYAEHASEAYLDGSEGSAYRNGSPKSHASVPEYEGSVRNDLFMNHPLQSASSLKHAESSEKPFSTRASHGKPKLERTPTDRSGTGSEKRLLESLNANPTHVVPQRQRTQHVLNFKEGNAWDAPVAGAAMDVVNPGSPKKKDVLPSLHSPKGTSGKFQRKGSRKEEVGISYH</sequence>
<evidence type="ECO:0008006" key="3">
    <source>
        <dbReference type="Google" id="ProtNLM"/>
    </source>
</evidence>
<dbReference type="InterPro" id="IPR013783">
    <property type="entry name" value="Ig-like_fold"/>
</dbReference>
<dbReference type="AlphaFoldDB" id="A0A7S3GUE2"/>
<dbReference type="EMBL" id="HBIC01011202">
    <property type="protein sequence ID" value="CAE0276755.1"/>
    <property type="molecule type" value="Transcribed_RNA"/>
</dbReference>
<gene>
    <name evidence="2" type="ORF">SELO1098_LOCUS5585</name>
</gene>
<evidence type="ECO:0000313" key="2">
    <source>
        <dbReference type="EMBL" id="CAE0276755.1"/>
    </source>
</evidence>
<reference evidence="2" key="1">
    <citation type="submission" date="2021-01" db="EMBL/GenBank/DDBJ databases">
        <authorList>
            <person name="Corre E."/>
            <person name="Pelletier E."/>
            <person name="Niang G."/>
            <person name="Scheremetjew M."/>
            <person name="Finn R."/>
            <person name="Kale V."/>
            <person name="Holt S."/>
            <person name="Cochrane G."/>
            <person name="Meng A."/>
            <person name="Brown T."/>
            <person name="Cohen L."/>
        </authorList>
    </citation>
    <scope>NUCLEOTIDE SEQUENCE</scope>
    <source>
        <strain evidence="2">CCAP 955/1</strain>
    </source>
</reference>
<proteinExistence type="predicted"/>
<feature type="compositionally biased region" description="Polar residues" evidence="1">
    <location>
        <begin position="322"/>
        <end position="336"/>
    </location>
</feature>
<dbReference type="SUPFAM" id="SSF49265">
    <property type="entry name" value="Fibronectin type III"/>
    <property type="match status" value="1"/>
</dbReference>
<accession>A0A7S3GUE2</accession>
<protein>
    <recommendedName>
        <fullName evidence="3">Fibronectin type-III domain-containing protein</fullName>
    </recommendedName>
</protein>
<organism evidence="2">
    <name type="scientific">Spumella elongata</name>
    <dbReference type="NCBI Taxonomy" id="89044"/>
    <lineage>
        <taxon>Eukaryota</taxon>
        <taxon>Sar</taxon>
        <taxon>Stramenopiles</taxon>
        <taxon>Ochrophyta</taxon>
        <taxon>Chrysophyceae</taxon>
        <taxon>Chromulinales</taxon>
        <taxon>Chromulinaceae</taxon>
        <taxon>Spumella</taxon>
    </lineage>
</organism>
<dbReference type="InterPro" id="IPR036116">
    <property type="entry name" value="FN3_sf"/>
</dbReference>
<feature type="region of interest" description="Disordered" evidence="1">
    <location>
        <begin position="265"/>
        <end position="340"/>
    </location>
</feature>
<evidence type="ECO:0000256" key="1">
    <source>
        <dbReference type="SAM" id="MobiDB-lite"/>
    </source>
</evidence>
<dbReference type="Gene3D" id="2.60.40.10">
    <property type="entry name" value="Immunoglobulins"/>
    <property type="match status" value="1"/>
</dbReference>
<feature type="compositionally biased region" description="Basic and acidic residues" evidence="1">
    <location>
        <begin position="583"/>
        <end position="592"/>
    </location>
</feature>
<name>A0A7S3GUE2_9STRA</name>